<dbReference type="GO" id="GO:0042542">
    <property type="term" value="P:response to hydrogen peroxide"/>
    <property type="evidence" value="ECO:0000318"/>
    <property type="project" value="GO_Central"/>
</dbReference>
<accession>D8RYL7</accession>
<feature type="region of interest" description="Disordered" evidence="1">
    <location>
        <begin position="22"/>
        <end position="44"/>
    </location>
</feature>
<dbReference type="HOGENOM" id="CLU_148323_0_0_1"/>
<dbReference type="EMBL" id="GL377594">
    <property type="protein sequence ID" value="EFJ22928.1"/>
    <property type="molecule type" value="Genomic_DNA"/>
</dbReference>
<dbReference type="GO" id="GO:0006457">
    <property type="term" value="P:protein folding"/>
    <property type="evidence" value="ECO:0000318"/>
    <property type="project" value="GO_Central"/>
</dbReference>
<dbReference type="InterPro" id="IPR008978">
    <property type="entry name" value="HSP20-like_chaperone"/>
</dbReference>
<reference evidence="2 3" key="1">
    <citation type="journal article" date="2011" name="Science">
        <title>The Selaginella genome identifies genetic changes associated with the evolution of vascular plants.</title>
        <authorList>
            <person name="Banks J.A."/>
            <person name="Nishiyama T."/>
            <person name="Hasebe M."/>
            <person name="Bowman J.L."/>
            <person name="Gribskov M."/>
            <person name="dePamphilis C."/>
            <person name="Albert V.A."/>
            <person name="Aono N."/>
            <person name="Aoyama T."/>
            <person name="Ambrose B.A."/>
            <person name="Ashton N.W."/>
            <person name="Axtell M.J."/>
            <person name="Barker E."/>
            <person name="Barker M.S."/>
            <person name="Bennetzen J.L."/>
            <person name="Bonawitz N.D."/>
            <person name="Chapple C."/>
            <person name="Cheng C."/>
            <person name="Correa L.G."/>
            <person name="Dacre M."/>
            <person name="DeBarry J."/>
            <person name="Dreyer I."/>
            <person name="Elias M."/>
            <person name="Engstrom E.M."/>
            <person name="Estelle M."/>
            <person name="Feng L."/>
            <person name="Finet C."/>
            <person name="Floyd S.K."/>
            <person name="Frommer W.B."/>
            <person name="Fujita T."/>
            <person name="Gramzow L."/>
            <person name="Gutensohn M."/>
            <person name="Harholt J."/>
            <person name="Hattori M."/>
            <person name="Heyl A."/>
            <person name="Hirai T."/>
            <person name="Hiwatashi Y."/>
            <person name="Ishikawa M."/>
            <person name="Iwata M."/>
            <person name="Karol K.G."/>
            <person name="Koehler B."/>
            <person name="Kolukisaoglu U."/>
            <person name="Kubo M."/>
            <person name="Kurata T."/>
            <person name="Lalonde S."/>
            <person name="Li K."/>
            <person name="Li Y."/>
            <person name="Litt A."/>
            <person name="Lyons E."/>
            <person name="Manning G."/>
            <person name="Maruyama T."/>
            <person name="Michael T.P."/>
            <person name="Mikami K."/>
            <person name="Miyazaki S."/>
            <person name="Morinaga S."/>
            <person name="Murata T."/>
            <person name="Mueller-Roeber B."/>
            <person name="Nelson D.R."/>
            <person name="Obara M."/>
            <person name="Oguri Y."/>
            <person name="Olmstead R.G."/>
            <person name="Onodera N."/>
            <person name="Petersen B.L."/>
            <person name="Pils B."/>
            <person name="Prigge M."/>
            <person name="Rensing S.A."/>
            <person name="Riano-Pachon D.M."/>
            <person name="Roberts A.W."/>
            <person name="Sato Y."/>
            <person name="Scheller H.V."/>
            <person name="Schulz B."/>
            <person name="Schulz C."/>
            <person name="Shakirov E.V."/>
            <person name="Shibagaki N."/>
            <person name="Shinohara N."/>
            <person name="Shippen D.E."/>
            <person name="Soerensen I."/>
            <person name="Sotooka R."/>
            <person name="Sugimoto N."/>
            <person name="Sugita M."/>
            <person name="Sumikawa N."/>
            <person name="Tanurdzic M."/>
            <person name="Theissen G."/>
            <person name="Ulvskov P."/>
            <person name="Wakazuki S."/>
            <person name="Weng J.K."/>
            <person name="Willats W.W."/>
            <person name="Wipf D."/>
            <person name="Wolf P.G."/>
            <person name="Yang L."/>
            <person name="Zimmer A.D."/>
            <person name="Zhu Q."/>
            <person name="Mitros T."/>
            <person name="Hellsten U."/>
            <person name="Loque D."/>
            <person name="Otillar R."/>
            <person name="Salamov A."/>
            <person name="Schmutz J."/>
            <person name="Shapiro H."/>
            <person name="Lindquist E."/>
            <person name="Lucas S."/>
            <person name="Rokhsar D."/>
            <person name="Grigoriev I.V."/>
        </authorList>
    </citation>
    <scope>NUCLEOTIDE SEQUENCE [LARGE SCALE GENOMIC DNA]</scope>
</reference>
<dbReference type="KEGG" id="smo:SELMODRAFT_415921"/>
<name>D8RYL7_SELML</name>
<evidence type="ECO:0008006" key="4">
    <source>
        <dbReference type="Google" id="ProtNLM"/>
    </source>
</evidence>
<dbReference type="Gene3D" id="2.60.40.790">
    <property type="match status" value="1"/>
</dbReference>
<keyword evidence="3" id="KW-1185">Reference proteome</keyword>
<dbReference type="Proteomes" id="UP000001514">
    <property type="component" value="Unassembled WGS sequence"/>
</dbReference>
<proteinExistence type="predicted"/>
<dbReference type="GO" id="GO:0009408">
    <property type="term" value="P:response to heat"/>
    <property type="evidence" value="ECO:0000318"/>
    <property type="project" value="GO_Central"/>
</dbReference>
<evidence type="ECO:0000313" key="3">
    <source>
        <dbReference type="Proteomes" id="UP000001514"/>
    </source>
</evidence>
<dbReference type="SUPFAM" id="SSF49764">
    <property type="entry name" value="HSP20-like chaperones"/>
    <property type="match status" value="1"/>
</dbReference>
<evidence type="ECO:0000256" key="1">
    <source>
        <dbReference type="SAM" id="MobiDB-lite"/>
    </source>
</evidence>
<sequence length="147" mass="17452">MEFVDESEEEFEEFWEEDWPEFHRGRRGGGGRRGGEQPRRGKQQHIGRWIRVDWIETADHHILQIDLPGVKKDRLHLKVEGNRMLVLSSSNLLLQLPLKKLNRMLVQNFSKLIHYDLLRIKMFIQVLCGLPPTQGFPVRLREFKVTK</sequence>
<dbReference type="Gramene" id="EFJ22928">
    <property type="protein sequence ID" value="EFJ22928"/>
    <property type="gene ID" value="SELMODRAFT_415921"/>
</dbReference>
<dbReference type="GO" id="GO:0051259">
    <property type="term" value="P:protein complex oligomerization"/>
    <property type="evidence" value="ECO:0000318"/>
    <property type="project" value="GO_Central"/>
</dbReference>
<protein>
    <recommendedName>
        <fullName evidence="4">SHSP domain-containing protein</fullName>
    </recommendedName>
</protein>
<dbReference type="GO" id="GO:0051082">
    <property type="term" value="F:unfolded protein binding"/>
    <property type="evidence" value="ECO:0000318"/>
    <property type="project" value="GO_Central"/>
</dbReference>
<gene>
    <name evidence="2" type="ORF">SELMODRAFT_415921</name>
</gene>
<organism evidence="3">
    <name type="scientific">Selaginella moellendorffii</name>
    <name type="common">Spikemoss</name>
    <dbReference type="NCBI Taxonomy" id="88036"/>
    <lineage>
        <taxon>Eukaryota</taxon>
        <taxon>Viridiplantae</taxon>
        <taxon>Streptophyta</taxon>
        <taxon>Embryophyta</taxon>
        <taxon>Tracheophyta</taxon>
        <taxon>Lycopodiopsida</taxon>
        <taxon>Selaginellales</taxon>
        <taxon>Selaginellaceae</taxon>
        <taxon>Selaginella</taxon>
    </lineage>
</organism>
<dbReference type="GO" id="GO:0009651">
    <property type="term" value="P:response to salt stress"/>
    <property type="evidence" value="ECO:0000318"/>
    <property type="project" value="GO_Central"/>
</dbReference>
<dbReference type="InParanoid" id="D8RYL7"/>
<dbReference type="AlphaFoldDB" id="D8RYL7"/>
<evidence type="ECO:0000313" key="2">
    <source>
        <dbReference type="EMBL" id="EFJ22928.1"/>
    </source>
</evidence>